<feature type="region of interest" description="Disordered" evidence="1">
    <location>
        <begin position="84"/>
        <end position="156"/>
    </location>
</feature>
<comment type="caution">
    <text evidence="2">The sequence shown here is derived from an EMBL/GenBank/DDBJ whole genome shotgun (WGS) entry which is preliminary data.</text>
</comment>
<dbReference type="Proteomes" id="UP001152300">
    <property type="component" value="Unassembled WGS sequence"/>
</dbReference>
<reference evidence="2" key="1">
    <citation type="submission" date="2022-11" db="EMBL/GenBank/DDBJ databases">
        <title>Genome Resource of Sclerotinia nivalis Strain SnTB1, a Plant Pathogen Isolated from American Ginseng.</title>
        <authorList>
            <person name="Fan S."/>
        </authorList>
    </citation>
    <scope>NUCLEOTIDE SEQUENCE</scope>
    <source>
        <strain evidence="2">SnTB1</strain>
    </source>
</reference>
<gene>
    <name evidence="2" type="ORF">OCU04_002399</name>
</gene>
<name>A0A9X0DNI9_9HELO</name>
<dbReference type="AlphaFoldDB" id="A0A9X0DNI9"/>
<accession>A0A9X0DNI9</accession>
<dbReference type="EMBL" id="JAPEIS010000002">
    <property type="protein sequence ID" value="KAJ8068700.1"/>
    <property type="molecule type" value="Genomic_DNA"/>
</dbReference>
<feature type="compositionally biased region" description="Basic residues" evidence="1">
    <location>
        <begin position="89"/>
        <end position="98"/>
    </location>
</feature>
<dbReference type="OrthoDB" id="3555028at2759"/>
<evidence type="ECO:0000313" key="2">
    <source>
        <dbReference type="EMBL" id="KAJ8068700.1"/>
    </source>
</evidence>
<feature type="compositionally biased region" description="Basic and acidic residues" evidence="1">
    <location>
        <begin position="135"/>
        <end position="154"/>
    </location>
</feature>
<evidence type="ECO:0000313" key="3">
    <source>
        <dbReference type="Proteomes" id="UP001152300"/>
    </source>
</evidence>
<sequence>MPPKVNRSEKSHDEKLLIAVLSQWDPLPPVDNRKLGEALGIIPGTAAVRWHRFKTKLFRNNEDRLKVEQAANDRLGVGQAAAVIDKQKNGKKGGRKRAAAKEGSDEPPAQRKKIDRSIAMSLNAATSKPGLGKGTNKDKGHLDGPDGNVKHENDQFEDGIEWLQIGEDGNELDGLLSRDEA</sequence>
<keyword evidence="3" id="KW-1185">Reference proteome</keyword>
<evidence type="ECO:0000256" key="1">
    <source>
        <dbReference type="SAM" id="MobiDB-lite"/>
    </source>
</evidence>
<organism evidence="2 3">
    <name type="scientific">Sclerotinia nivalis</name>
    <dbReference type="NCBI Taxonomy" id="352851"/>
    <lineage>
        <taxon>Eukaryota</taxon>
        <taxon>Fungi</taxon>
        <taxon>Dikarya</taxon>
        <taxon>Ascomycota</taxon>
        <taxon>Pezizomycotina</taxon>
        <taxon>Leotiomycetes</taxon>
        <taxon>Helotiales</taxon>
        <taxon>Sclerotiniaceae</taxon>
        <taxon>Sclerotinia</taxon>
    </lineage>
</organism>
<protein>
    <submittedName>
        <fullName evidence="2">Uncharacterized protein</fullName>
    </submittedName>
</protein>
<proteinExistence type="predicted"/>